<comment type="caution">
    <text evidence="1">The sequence shown here is derived from an EMBL/GenBank/DDBJ whole genome shotgun (WGS) entry which is preliminary data.</text>
</comment>
<dbReference type="InterPro" id="IPR007497">
    <property type="entry name" value="SIMPL/DUF541"/>
</dbReference>
<evidence type="ECO:0000313" key="2">
    <source>
        <dbReference type="Proteomes" id="UP000035088"/>
    </source>
</evidence>
<dbReference type="EMBL" id="BAEE01000056">
    <property type="protein sequence ID" value="GAB10458.1"/>
    <property type="molecule type" value="Genomic_DNA"/>
</dbReference>
<dbReference type="OrthoDB" id="3724496at2"/>
<proteinExistence type="predicted"/>
<name>G7H3N3_9ACTN</name>
<keyword evidence="2" id="KW-1185">Reference proteome</keyword>
<dbReference type="AlphaFoldDB" id="G7H3N3"/>
<dbReference type="RefSeq" id="WP_007322533.1">
    <property type="nucleotide sequence ID" value="NZ_BAEE01000056.1"/>
</dbReference>
<organism evidence="1 2">
    <name type="scientific">Gordonia araii NBRC 100433</name>
    <dbReference type="NCBI Taxonomy" id="1073574"/>
    <lineage>
        <taxon>Bacteria</taxon>
        <taxon>Bacillati</taxon>
        <taxon>Actinomycetota</taxon>
        <taxon>Actinomycetes</taxon>
        <taxon>Mycobacteriales</taxon>
        <taxon>Gordoniaceae</taxon>
        <taxon>Gordonia</taxon>
    </lineage>
</organism>
<dbReference type="Proteomes" id="UP000035088">
    <property type="component" value="Unassembled WGS sequence"/>
</dbReference>
<reference evidence="1 2" key="1">
    <citation type="submission" date="2011-11" db="EMBL/GenBank/DDBJ databases">
        <title>Whole genome shotgun sequence of Gordonia araii NBRC 100433.</title>
        <authorList>
            <person name="Yoshida Y."/>
            <person name="Hosoyama A."/>
            <person name="Tsuchikane K."/>
            <person name="Katsumata H."/>
            <person name="Yamazaki S."/>
            <person name="Fujita N."/>
        </authorList>
    </citation>
    <scope>NUCLEOTIDE SEQUENCE [LARGE SCALE GENOMIC DNA]</scope>
    <source>
        <strain evidence="1 2">NBRC 100433</strain>
    </source>
</reference>
<gene>
    <name evidence="1" type="ORF">GOARA_056_02060</name>
</gene>
<dbReference type="STRING" id="1073574.GOARA_056_02060"/>
<dbReference type="Gene3D" id="3.30.70.2970">
    <property type="entry name" value="Protein of unknown function (DUF541), domain 2"/>
    <property type="match status" value="1"/>
</dbReference>
<dbReference type="Gene3D" id="3.30.110.170">
    <property type="entry name" value="Protein of unknown function (DUF541), domain 1"/>
    <property type="match status" value="1"/>
</dbReference>
<evidence type="ECO:0000313" key="1">
    <source>
        <dbReference type="EMBL" id="GAB10458.1"/>
    </source>
</evidence>
<accession>G7H3N3</accession>
<evidence type="ECO:0008006" key="3">
    <source>
        <dbReference type="Google" id="ProtNLM"/>
    </source>
</evidence>
<sequence length="224" mass="24159">MSALEITVRGRAERQYRPEQGTVLLSAAFTESTSEAAHAKALELQSEVVAELSRLDETDALNTWHANDIHVFGHRPWIDGKQSSEVVYTTRIAMTAEFLDFEALAAFLVEWAGRDGLEVGRIVWDVLTENRPRYEAKVRRDAVRDAVAKAQAYADAVGRGSVTAVALADPDMLSSGSDAVPAAPMMARAMVASDAGPSLELRPDDVVISVAVDARFTAGDLSAD</sequence>
<protein>
    <recommendedName>
        <fullName evidence="3">SIMPL domain-containing protein</fullName>
    </recommendedName>
</protein>
<dbReference type="Pfam" id="PF04402">
    <property type="entry name" value="SIMPL"/>
    <property type="match status" value="1"/>
</dbReference>